<organism evidence="2 3">
    <name type="scientific">Acer negundo</name>
    <name type="common">Box elder</name>
    <dbReference type="NCBI Taxonomy" id="4023"/>
    <lineage>
        <taxon>Eukaryota</taxon>
        <taxon>Viridiplantae</taxon>
        <taxon>Streptophyta</taxon>
        <taxon>Embryophyta</taxon>
        <taxon>Tracheophyta</taxon>
        <taxon>Spermatophyta</taxon>
        <taxon>Magnoliopsida</taxon>
        <taxon>eudicotyledons</taxon>
        <taxon>Gunneridae</taxon>
        <taxon>Pentapetalae</taxon>
        <taxon>rosids</taxon>
        <taxon>malvids</taxon>
        <taxon>Sapindales</taxon>
        <taxon>Sapindaceae</taxon>
        <taxon>Hippocastanoideae</taxon>
        <taxon>Acereae</taxon>
        <taxon>Acer</taxon>
    </lineage>
</organism>
<accession>A0AAD5NZC1</accession>
<evidence type="ECO:0000256" key="1">
    <source>
        <dbReference type="SAM" id="MobiDB-lite"/>
    </source>
</evidence>
<reference evidence="2" key="1">
    <citation type="journal article" date="2022" name="Plant J.">
        <title>Strategies of tolerance reflected in two North American maple genomes.</title>
        <authorList>
            <person name="McEvoy S.L."/>
            <person name="Sezen U.U."/>
            <person name="Trouern-Trend A."/>
            <person name="McMahon S.M."/>
            <person name="Schaberg P.G."/>
            <person name="Yang J."/>
            <person name="Wegrzyn J.L."/>
            <person name="Swenson N.G."/>
        </authorList>
    </citation>
    <scope>NUCLEOTIDE SEQUENCE</scope>
    <source>
        <strain evidence="2">91603</strain>
    </source>
</reference>
<proteinExistence type="predicted"/>
<keyword evidence="3" id="KW-1185">Reference proteome</keyword>
<protein>
    <submittedName>
        <fullName evidence="2">Uncharacterized protein</fullName>
    </submittedName>
</protein>
<dbReference type="AlphaFoldDB" id="A0AAD5NZC1"/>
<sequence>MAEPTTGLSPLTEPVCGSSTDKPSIPLIDSSPVLPTPISNNEPMATVDGDDDVLGFIRPLQVYSRREAPAPKPVFVQDSNQASGAEALGLNCKENKSSGNLSAILRIYDHG</sequence>
<comment type="caution">
    <text evidence="2">The sequence shown here is derived from an EMBL/GenBank/DDBJ whole genome shotgun (WGS) entry which is preliminary data.</text>
</comment>
<gene>
    <name evidence="2" type="ORF">LWI28_017161</name>
</gene>
<evidence type="ECO:0000313" key="3">
    <source>
        <dbReference type="Proteomes" id="UP001064489"/>
    </source>
</evidence>
<dbReference type="EMBL" id="JAJSOW010000004">
    <property type="protein sequence ID" value="KAI9192029.1"/>
    <property type="molecule type" value="Genomic_DNA"/>
</dbReference>
<evidence type="ECO:0000313" key="2">
    <source>
        <dbReference type="EMBL" id="KAI9192029.1"/>
    </source>
</evidence>
<reference evidence="2" key="2">
    <citation type="submission" date="2023-02" db="EMBL/GenBank/DDBJ databases">
        <authorList>
            <person name="Swenson N.G."/>
            <person name="Wegrzyn J.L."/>
            <person name="Mcevoy S.L."/>
        </authorList>
    </citation>
    <scope>NUCLEOTIDE SEQUENCE</scope>
    <source>
        <strain evidence="2">91603</strain>
        <tissue evidence="2">Leaf</tissue>
    </source>
</reference>
<name>A0AAD5NZC1_ACENE</name>
<feature type="region of interest" description="Disordered" evidence="1">
    <location>
        <begin position="1"/>
        <end position="27"/>
    </location>
</feature>
<dbReference type="Proteomes" id="UP001064489">
    <property type="component" value="Chromosome 6"/>
</dbReference>